<evidence type="ECO:0000259" key="1">
    <source>
        <dbReference type="Pfam" id="PF01522"/>
    </source>
</evidence>
<accession>A0A977ICN4</accession>
<reference evidence="3" key="1">
    <citation type="submission" date="2022-08" db="EMBL/GenBank/DDBJ databases">
        <title>Dynamic responses of ammonia-oxidizing microbial communities induced by reactive oxygen species (ROS) in fluctuating redox aquifers.</title>
        <authorList>
            <person name="Wang P."/>
            <person name="Wang H."/>
        </authorList>
    </citation>
    <scope>NUCLEOTIDE SEQUENCE</scope>
    <source>
        <strain evidence="3">PLX03</strain>
    </source>
</reference>
<dbReference type="AlphaFoldDB" id="A0A977ICN4"/>
<sequence length="280" mass="32924">MNLLGIDFEEWFHIELIQRNLKTMTTNLSVIHSIDKIIDWLRRNDTYATFFMVGELLKARPELLDKILSNGHEIAFHTMRHTRLDSTSYNKELFEREIKEFQKLTSHKSKGFRAPSFSLCHNTSWAIDVLYENNYIYDSSIVPAKTRLYGVPGAEHSPYRISNLSIEHDDKDGRIIEFPLLTTRILGKSIPAAGGFYLRTLPMWMIERAILDVNNKGKPAAFYIHSWEIAPEFMPKISLPLIDNFITYYNLTYAFRRMDYLLKKFKFSSFDNFIRYNNPN</sequence>
<gene>
    <name evidence="3" type="ORF">NWT39_10725</name>
</gene>
<feature type="domain" description="NodB homology" evidence="1">
    <location>
        <begin position="35"/>
        <end position="118"/>
    </location>
</feature>
<feature type="domain" description="DUF3473" evidence="2">
    <location>
        <begin position="139"/>
        <end position="273"/>
    </location>
</feature>
<dbReference type="Gene3D" id="3.20.20.370">
    <property type="entry name" value="Glycoside hydrolase/deacetylase"/>
    <property type="match status" value="1"/>
</dbReference>
<dbReference type="InterPro" id="IPR011330">
    <property type="entry name" value="Glyco_hydro/deAcase_b/a-brl"/>
</dbReference>
<dbReference type="Pfam" id="PF01522">
    <property type="entry name" value="Polysacc_deac_1"/>
    <property type="match status" value="1"/>
</dbReference>
<dbReference type="RefSeq" id="WP_075055193.1">
    <property type="nucleotide sequence ID" value="NZ_CP103305.1"/>
</dbReference>
<dbReference type="InterPro" id="IPR022560">
    <property type="entry name" value="DUF3473"/>
</dbReference>
<organism evidence="3">
    <name type="scientific">Nitrososphaera viennensis</name>
    <dbReference type="NCBI Taxonomy" id="1034015"/>
    <lineage>
        <taxon>Archaea</taxon>
        <taxon>Nitrososphaerota</taxon>
        <taxon>Nitrososphaeria</taxon>
        <taxon>Nitrososphaerales</taxon>
        <taxon>Nitrososphaeraceae</taxon>
        <taxon>Nitrososphaera</taxon>
    </lineage>
</organism>
<dbReference type="InterPro" id="IPR045235">
    <property type="entry name" value="PuuE_HpPgdA-like"/>
</dbReference>
<dbReference type="PANTHER" id="PTHR47561:SF1">
    <property type="entry name" value="POLYSACCHARIDE DEACETYLASE FAMILY PROTEIN (AFU_ORTHOLOGUE AFUA_6G05030)"/>
    <property type="match status" value="1"/>
</dbReference>
<dbReference type="CDD" id="cd10941">
    <property type="entry name" value="CE4_PuuE_HpPgdA_like_2"/>
    <property type="match status" value="1"/>
</dbReference>
<dbReference type="SUPFAM" id="SSF88713">
    <property type="entry name" value="Glycoside hydrolase/deacetylase"/>
    <property type="match status" value="1"/>
</dbReference>
<protein>
    <submittedName>
        <fullName evidence="3">Polysaccharide deacetylase family protein</fullName>
    </submittedName>
</protein>
<dbReference type="PANTHER" id="PTHR47561">
    <property type="entry name" value="POLYSACCHARIDE DEACETYLASE FAMILY PROTEIN (AFU_ORTHOLOGUE AFUA_6G05030)"/>
    <property type="match status" value="1"/>
</dbReference>
<dbReference type="Pfam" id="PF11959">
    <property type="entry name" value="DUF3473"/>
    <property type="match status" value="1"/>
</dbReference>
<dbReference type="GO" id="GO:0005975">
    <property type="term" value="P:carbohydrate metabolic process"/>
    <property type="evidence" value="ECO:0007669"/>
    <property type="project" value="InterPro"/>
</dbReference>
<name>A0A977ICN4_9ARCH</name>
<evidence type="ECO:0000313" key="3">
    <source>
        <dbReference type="EMBL" id="UVS68370.1"/>
    </source>
</evidence>
<dbReference type="EMBL" id="CP103305">
    <property type="protein sequence ID" value="UVS68370.1"/>
    <property type="molecule type" value="Genomic_DNA"/>
</dbReference>
<dbReference type="InterPro" id="IPR002509">
    <property type="entry name" value="NODB_dom"/>
</dbReference>
<dbReference type="GeneID" id="74947417"/>
<dbReference type="GO" id="GO:0016810">
    <property type="term" value="F:hydrolase activity, acting on carbon-nitrogen (but not peptide) bonds"/>
    <property type="evidence" value="ECO:0007669"/>
    <property type="project" value="InterPro"/>
</dbReference>
<proteinExistence type="predicted"/>
<evidence type="ECO:0000259" key="2">
    <source>
        <dbReference type="Pfam" id="PF11959"/>
    </source>
</evidence>
<dbReference type="Proteomes" id="UP001059771">
    <property type="component" value="Chromosome"/>
</dbReference>